<feature type="region of interest" description="Disordered" evidence="5">
    <location>
        <begin position="352"/>
        <end position="404"/>
    </location>
</feature>
<dbReference type="SMART" id="SM00343">
    <property type="entry name" value="ZnF_C2HC"/>
    <property type="match status" value="4"/>
</dbReference>
<feature type="compositionally biased region" description="Low complexity" evidence="5">
    <location>
        <begin position="202"/>
        <end position="217"/>
    </location>
</feature>
<feature type="compositionally biased region" description="Acidic residues" evidence="5">
    <location>
        <begin position="365"/>
        <end position="376"/>
    </location>
</feature>
<feature type="region of interest" description="Disordered" evidence="5">
    <location>
        <begin position="667"/>
        <end position="804"/>
    </location>
</feature>
<feature type="domain" description="CCHC-type" evidence="6">
    <location>
        <begin position="561"/>
        <end position="574"/>
    </location>
</feature>
<dbReference type="GO" id="GO:0071035">
    <property type="term" value="P:nuclear polyadenylation-dependent rRNA catabolic process"/>
    <property type="evidence" value="ECO:0007669"/>
    <property type="project" value="TreeGrafter"/>
</dbReference>
<dbReference type="GO" id="GO:0071036">
    <property type="term" value="P:nuclear polyadenylation-dependent snoRNA catabolic process"/>
    <property type="evidence" value="ECO:0007669"/>
    <property type="project" value="TreeGrafter"/>
</dbReference>
<feature type="region of interest" description="Disordered" evidence="5">
    <location>
        <begin position="634"/>
        <end position="653"/>
    </location>
</feature>
<evidence type="ECO:0000313" key="8">
    <source>
        <dbReference type="Proteomes" id="UP000781932"/>
    </source>
</evidence>
<feature type="compositionally biased region" description="Acidic residues" evidence="5">
    <location>
        <begin position="172"/>
        <end position="184"/>
    </location>
</feature>
<evidence type="ECO:0000256" key="1">
    <source>
        <dbReference type="ARBA" id="ARBA00004123"/>
    </source>
</evidence>
<dbReference type="AlphaFoldDB" id="A0A9P6LRB6"/>
<keyword evidence="2" id="KW-0677">Repeat</keyword>
<proteinExistence type="predicted"/>
<dbReference type="PANTHER" id="PTHR46543:SF2">
    <property type="entry name" value="AGAP013096-PA"/>
    <property type="match status" value="1"/>
</dbReference>
<accession>A0A9P6LRB6</accession>
<dbReference type="GO" id="GO:0071037">
    <property type="term" value="P:nuclear polyadenylation-dependent snRNA catabolic process"/>
    <property type="evidence" value="ECO:0007669"/>
    <property type="project" value="TreeGrafter"/>
</dbReference>
<dbReference type="Proteomes" id="UP000781932">
    <property type="component" value="Unassembled WGS sequence"/>
</dbReference>
<evidence type="ECO:0000313" key="7">
    <source>
        <dbReference type="EMBL" id="KAF9882347.1"/>
    </source>
</evidence>
<feature type="compositionally biased region" description="Low complexity" evidence="5">
    <location>
        <begin position="669"/>
        <end position="687"/>
    </location>
</feature>
<reference evidence="7" key="2">
    <citation type="submission" date="2020-11" db="EMBL/GenBank/DDBJ databases">
        <title>Whole genome sequencing of Colletotrichum sp.</title>
        <authorList>
            <person name="Li H."/>
        </authorList>
    </citation>
    <scope>NUCLEOTIDE SEQUENCE</scope>
    <source>
        <strain evidence="7">CkLH20</strain>
    </source>
</reference>
<feature type="compositionally biased region" description="Low complexity" evidence="5">
    <location>
        <begin position="390"/>
        <end position="399"/>
    </location>
</feature>
<dbReference type="GO" id="GO:0003723">
    <property type="term" value="F:RNA binding"/>
    <property type="evidence" value="ECO:0007669"/>
    <property type="project" value="TreeGrafter"/>
</dbReference>
<dbReference type="PROSITE" id="PS50158">
    <property type="entry name" value="ZF_CCHC"/>
    <property type="match status" value="1"/>
</dbReference>
<feature type="compositionally biased region" description="Pro residues" evidence="5">
    <location>
        <begin position="697"/>
        <end position="709"/>
    </location>
</feature>
<organism evidence="7 8">
    <name type="scientific">Colletotrichum karsti</name>
    <dbReference type="NCBI Taxonomy" id="1095194"/>
    <lineage>
        <taxon>Eukaryota</taxon>
        <taxon>Fungi</taxon>
        <taxon>Dikarya</taxon>
        <taxon>Ascomycota</taxon>
        <taxon>Pezizomycotina</taxon>
        <taxon>Sordariomycetes</taxon>
        <taxon>Hypocreomycetidae</taxon>
        <taxon>Glomerellales</taxon>
        <taxon>Glomerellaceae</taxon>
        <taxon>Colletotrichum</taxon>
        <taxon>Colletotrichum boninense species complex</taxon>
    </lineage>
</organism>
<name>A0A9P6LRB6_9PEZI</name>
<evidence type="ECO:0000256" key="2">
    <source>
        <dbReference type="ARBA" id="ARBA00022737"/>
    </source>
</evidence>
<dbReference type="EMBL" id="JAATWM020000001">
    <property type="protein sequence ID" value="KAF9882347.1"/>
    <property type="molecule type" value="Genomic_DNA"/>
</dbReference>
<comment type="subcellular location">
    <subcellularLocation>
        <location evidence="1">Nucleus</location>
    </subcellularLocation>
</comment>
<dbReference type="GO" id="GO:0031499">
    <property type="term" value="C:TRAMP complex"/>
    <property type="evidence" value="ECO:0007669"/>
    <property type="project" value="TreeGrafter"/>
</dbReference>
<feature type="compositionally biased region" description="Basic and acidic residues" evidence="5">
    <location>
        <begin position="55"/>
        <end position="70"/>
    </location>
</feature>
<keyword evidence="4" id="KW-0863">Zinc-finger</keyword>
<dbReference type="GO" id="GO:0071039">
    <property type="term" value="P:nuclear polyadenylation-dependent CUT catabolic process"/>
    <property type="evidence" value="ECO:0007669"/>
    <property type="project" value="TreeGrafter"/>
</dbReference>
<dbReference type="InterPro" id="IPR051644">
    <property type="entry name" value="TRAMP_AT-DNA-binding"/>
</dbReference>
<evidence type="ECO:0000256" key="3">
    <source>
        <dbReference type="ARBA" id="ARBA00023242"/>
    </source>
</evidence>
<feature type="compositionally biased region" description="Acidic residues" evidence="5">
    <location>
        <begin position="82"/>
        <end position="92"/>
    </location>
</feature>
<feature type="region of interest" description="Disordered" evidence="5">
    <location>
        <begin position="602"/>
        <end position="621"/>
    </location>
</feature>
<keyword evidence="8" id="KW-1185">Reference proteome</keyword>
<dbReference type="GO" id="GO:0008270">
    <property type="term" value="F:zinc ion binding"/>
    <property type="evidence" value="ECO:0007669"/>
    <property type="project" value="UniProtKB-KW"/>
</dbReference>
<dbReference type="OrthoDB" id="7608935at2759"/>
<feature type="compositionally biased region" description="Basic residues" evidence="5">
    <location>
        <begin position="791"/>
        <end position="804"/>
    </location>
</feature>
<dbReference type="RefSeq" id="XP_038751808.1">
    <property type="nucleotide sequence ID" value="XM_038883103.1"/>
</dbReference>
<feature type="compositionally biased region" description="Low complexity" evidence="5">
    <location>
        <begin position="153"/>
        <end position="164"/>
    </location>
</feature>
<reference evidence="7" key="1">
    <citation type="submission" date="2020-03" db="EMBL/GenBank/DDBJ databases">
        <authorList>
            <person name="He L."/>
        </authorList>
    </citation>
    <scope>NUCLEOTIDE SEQUENCE</scope>
    <source>
        <strain evidence="7">CkLH20</strain>
    </source>
</reference>
<gene>
    <name evidence="7" type="ORF">CkaCkLH20_00383</name>
</gene>
<comment type="caution">
    <text evidence="7">The sequence shown here is derived from an EMBL/GenBank/DDBJ whole genome shotgun (WGS) entry which is preliminary data.</text>
</comment>
<keyword evidence="4" id="KW-0479">Metal-binding</keyword>
<evidence type="ECO:0000256" key="5">
    <source>
        <dbReference type="SAM" id="MobiDB-lite"/>
    </source>
</evidence>
<feature type="compositionally biased region" description="Polar residues" evidence="5">
    <location>
        <begin position="379"/>
        <end position="389"/>
    </location>
</feature>
<dbReference type="PANTHER" id="PTHR46543">
    <property type="entry name" value="ZINC FINGER CCHC DOMAIN-CONTAINING PROTEIN 7"/>
    <property type="match status" value="1"/>
</dbReference>
<keyword evidence="4" id="KW-0862">Zinc</keyword>
<dbReference type="InterPro" id="IPR001878">
    <property type="entry name" value="Znf_CCHC"/>
</dbReference>
<keyword evidence="3" id="KW-0539">Nucleus</keyword>
<sequence length="804" mass="86077">MEASETEAAAVPGDVQEPVEVVETSQPSKKRSLEDMQQNAEPDASEPHQAPSPEPEAKRAKTGQTDKKEALDEDGDEKSAEEGELEEDDEDAQASNSVSEEMGGGQSGDGQKLAADAGSKRMTRSMAAAANDSAHVGWNHGITSQIRTSLGGAAKAKASPAPTKTKSKEPTPEPEPEVEAEVEVEPTPHAATESAPSQVAQPTAPATKEPAKKAPLTRAERRQEKQAQAAADSKKSQEELKKPFEYAPGLSFYLPSKKNLLSPKGNNIGSGVWKSKFHSWCQSFVSRNIDQKDQLNADIAVAALLEYIATRAHWSKKRQRGAATGEARKPQTRNDMAVNLATILKNDDYLAKSAGTGTEDSPMVIEDDDSDDDDVQEISPPSGTTTPGNAAQTAASNAAHSDQREEAVLPLVEVKEDSEDISDDGMESGRPGPVVLGEEDDLAQQRKYFPGLAESECICVYCATPGHTSSACPRTACKFCEGEDHFSWNCPTRERCTKCRQLGHGKGQCTEKLISLDEEGAECATCGSQAHDDDDDCEVLWRSYKPQSGMIKKVNFLPAFCGACGAEGHYYSDCAFRGDKPRSQTWSLRNRDRYLDKNAADGPISDFASIPKPPQLQIKGASASRNHIFYADSDGSEEGEFLGQKVKPRAPPGKIQMASNIQLGNFGVQQQQQQQQQQPQPQQNGRGQQRGGWSAQPPLPPGPPPPGPPVGGSYSRMAKSHNNQSRPPPPNNGAGRGGLPPKPPAPQHGYHTVAPPPNGPGPNAKKPRTRQPANAPSGPSHHQNGRGGAGGRRRGKNRRGGKQG</sequence>
<evidence type="ECO:0000259" key="6">
    <source>
        <dbReference type="PROSITE" id="PS50158"/>
    </source>
</evidence>
<evidence type="ECO:0000256" key="4">
    <source>
        <dbReference type="PROSITE-ProRule" id="PRU00047"/>
    </source>
</evidence>
<dbReference type="GeneID" id="62156177"/>
<dbReference type="GO" id="GO:0071031">
    <property type="term" value="P:nuclear mRNA surveillance of mRNA 3'-end processing"/>
    <property type="evidence" value="ECO:0007669"/>
    <property type="project" value="TreeGrafter"/>
</dbReference>
<dbReference type="Gene3D" id="4.10.60.10">
    <property type="entry name" value="Zinc finger, CCHC-type"/>
    <property type="match status" value="1"/>
</dbReference>
<dbReference type="GO" id="GO:0071038">
    <property type="term" value="P:TRAMP-dependent tRNA surveillance pathway"/>
    <property type="evidence" value="ECO:0007669"/>
    <property type="project" value="TreeGrafter"/>
</dbReference>
<feature type="region of interest" description="Disordered" evidence="5">
    <location>
        <begin position="1"/>
        <end position="240"/>
    </location>
</feature>
<protein>
    <recommendedName>
        <fullName evidence="6">CCHC-type domain-containing protein</fullName>
    </recommendedName>
</protein>